<keyword evidence="10" id="KW-1185">Reference proteome</keyword>
<proteinExistence type="inferred from homology"/>
<keyword evidence="5 8" id="KW-0812">Transmembrane</keyword>
<name>A0A919TJ75_9ACTN</name>
<evidence type="ECO:0000313" key="10">
    <source>
        <dbReference type="Proteomes" id="UP000629619"/>
    </source>
</evidence>
<dbReference type="PANTHER" id="PTHR30269">
    <property type="entry name" value="TRANSMEMBRANE PROTEIN YFCA"/>
    <property type="match status" value="1"/>
</dbReference>
<dbReference type="EMBL" id="BOMW01000017">
    <property type="protein sequence ID" value="GIF04254.1"/>
    <property type="molecule type" value="Genomic_DNA"/>
</dbReference>
<dbReference type="Pfam" id="PF01925">
    <property type="entry name" value="TauE"/>
    <property type="match status" value="1"/>
</dbReference>
<feature type="transmembrane region" description="Helical" evidence="8">
    <location>
        <begin position="230"/>
        <end position="251"/>
    </location>
</feature>
<dbReference type="PANTHER" id="PTHR30269:SF0">
    <property type="entry name" value="MEMBRANE TRANSPORTER PROTEIN YFCA-RELATED"/>
    <property type="match status" value="1"/>
</dbReference>
<evidence type="ECO:0000256" key="3">
    <source>
        <dbReference type="ARBA" id="ARBA00022448"/>
    </source>
</evidence>
<keyword evidence="6 8" id="KW-1133">Transmembrane helix</keyword>
<dbReference type="GO" id="GO:0005886">
    <property type="term" value="C:plasma membrane"/>
    <property type="evidence" value="ECO:0007669"/>
    <property type="project" value="UniProtKB-SubCell"/>
</dbReference>
<dbReference type="AlphaFoldDB" id="A0A919TJ75"/>
<organism evidence="9 10">
    <name type="scientific">Actinoplanes siamensis</name>
    <dbReference type="NCBI Taxonomy" id="1223317"/>
    <lineage>
        <taxon>Bacteria</taxon>
        <taxon>Bacillati</taxon>
        <taxon>Actinomycetota</taxon>
        <taxon>Actinomycetes</taxon>
        <taxon>Micromonosporales</taxon>
        <taxon>Micromonosporaceae</taxon>
        <taxon>Actinoplanes</taxon>
    </lineage>
</organism>
<dbReference type="InterPro" id="IPR052017">
    <property type="entry name" value="TSUP"/>
</dbReference>
<sequence>MFAPCPAVVAAGNALGSAVVDLEQAGLLLLGGVGSGLTGSIAGLASLVSYPVLLAAGIPPVAASMTNTVALLAAPAGTAAGARRELRGQGRRIRRAGGICAAGGITGGVLLRSTPASAFEVIVPFLIVLGALALLFREGLRDWYTRPGRLGTAGPPGVRPAWRPPLGPAIFLIGVYGGYFGAAAGVLLLAAMAVAASEPIAVTNAVKTVVLGAANLAAAILYALTGPVHWGAAALLGAGCLLGAGIGPAVVRRSPERPLRVAVAVAAFGLAIYLWWQAA</sequence>
<feature type="transmembrane region" description="Helical" evidence="8">
    <location>
        <begin position="93"/>
        <end position="111"/>
    </location>
</feature>
<evidence type="ECO:0000256" key="5">
    <source>
        <dbReference type="ARBA" id="ARBA00022692"/>
    </source>
</evidence>
<protein>
    <recommendedName>
        <fullName evidence="8">Probable membrane transporter protein</fullName>
    </recommendedName>
</protein>
<comment type="subcellular location">
    <subcellularLocation>
        <location evidence="1 8">Cell membrane</location>
        <topology evidence="1 8">Multi-pass membrane protein</topology>
    </subcellularLocation>
</comment>
<feature type="transmembrane region" description="Helical" evidence="8">
    <location>
        <begin position="52"/>
        <end position="73"/>
    </location>
</feature>
<feature type="transmembrane region" description="Helical" evidence="8">
    <location>
        <begin position="26"/>
        <end position="45"/>
    </location>
</feature>
<keyword evidence="7 8" id="KW-0472">Membrane</keyword>
<evidence type="ECO:0000256" key="4">
    <source>
        <dbReference type="ARBA" id="ARBA00022475"/>
    </source>
</evidence>
<feature type="transmembrane region" description="Helical" evidence="8">
    <location>
        <begin position="258"/>
        <end position="276"/>
    </location>
</feature>
<reference evidence="9" key="1">
    <citation type="submission" date="2021-01" db="EMBL/GenBank/DDBJ databases">
        <title>Whole genome shotgun sequence of Actinoplanes siamensis NBRC 109076.</title>
        <authorList>
            <person name="Komaki H."/>
            <person name="Tamura T."/>
        </authorList>
    </citation>
    <scope>NUCLEOTIDE SEQUENCE</scope>
    <source>
        <strain evidence="9">NBRC 109076</strain>
    </source>
</reference>
<evidence type="ECO:0000256" key="2">
    <source>
        <dbReference type="ARBA" id="ARBA00009142"/>
    </source>
</evidence>
<feature type="transmembrane region" description="Helical" evidence="8">
    <location>
        <begin position="118"/>
        <end position="136"/>
    </location>
</feature>
<feature type="transmembrane region" description="Helical" evidence="8">
    <location>
        <begin position="169"/>
        <end position="193"/>
    </location>
</feature>
<evidence type="ECO:0000256" key="1">
    <source>
        <dbReference type="ARBA" id="ARBA00004651"/>
    </source>
</evidence>
<feature type="transmembrane region" description="Helical" evidence="8">
    <location>
        <begin position="205"/>
        <end position="224"/>
    </location>
</feature>
<evidence type="ECO:0000256" key="7">
    <source>
        <dbReference type="ARBA" id="ARBA00023136"/>
    </source>
</evidence>
<dbReference type="Proteomes" id="UP000629619">
    <property type="component" value="Unassembled WGS sequence"/>
</dbReference>
<keyword evidence="4 8" id="KW-1003">Cell membrane</keyword>
<keyword evidence="3" id="KW-0813">Transport</keyword>
<comment type="similarity">
    <text evidence="2 8">Belongs to the 4-toluene sulfonate uptake permease (TSUP) (TC 2.A.102) family.</text>
</comment>
<evidence type="ECO:0000313" key="9">
    <source>
        <dbReference type="EMBL" id="GIF04254.1"/>
    </source>
</evidence>
<accession>A0A919TJ75</accession>
<gene>
    <name evidence="9" type="ORF">Asi03nite_17920</name>
</gene>
<evidence type="ECO:0000256" key="6">
    <source>
        <dbReference type="ARBA" id="ARBA00022989"/>
    </source>
</evidence>
<dbReference type="InterPro" id="IPR002781">
    <property type="entry name" value="TM_pro_TauE-like"/>
</dbReference>
<comment type="caution">
    <text evidence="9">The sequence shown here is derived from an EMBL/GenBank/DDBJ whole genome shotgun (WGS) entry which is preliminary data.</text>
</comment>
<evidence type="ECO:0000256" key="8">
    <source>
        <dbReference type="RuleBase" id="RU363041"/>
    </source>
</evidence>